<accession>A0ABS6CPR3</accession>
<gene>
    <name evidence="2" type="ORF">KN815_33775</name>
</gene>
<sequence>MADRSQQADTVFLGGRVFTGAGTRPTPVDAAVAVDSRGTMSGMWRGYAEPPPTAAVRRTAETAM</sequence>
<evidence type="ECO:0000256" key="1">
    <source>
        <dbReference type="SAM" id="MobiDB-lite"/>
    </source>
</evidence>
<name>A0ABS6CPR3_9ACTN</name>
<organism evidence="2 3">
    <name type="scientific">Streptomyces niphimycinicus</name>
    <dbReference type="NCBI Taxonomy" id="2842201"/>
    <lineage>
        <taxon>Bacteria</taxon>
        <taxon>Bacillati</taxon>
        <taxon>Actinomycetota</taxon>
        <taxon>Actinomycetes</taxon>
        <taxon>Kitasatosporales</taxon>
        <taxon>Streptomycetaceae</taxon>
        <taxon>Streptomyces</taxon>
    </lineage>
</organism>
<proteinExistence type="predicted"/>
<comment type="caution">
    <text evidence="2">The sequence shown here is derived from an EMBL/GenBank/DDBJ whole genome shotgun (WGS) entry which is preliminary data.</text>
</comment>
<evidence type="ECO:0000313" key="3">
    <source>
        <dbReference type="Proteomes" id="UP000720508"/>
    </source>
</evidence>
<evidence type="ECO:0000313" key="2">
    <source>
        <dbReference type="EMBL" id="MBU3868840.1"/>
    </source>
</evidence>
<reference evidence="2 3" key="1">
    <citation type="submission" date="2021-06" db="EMBL/GenBank/DDBJ databases">
        <authorList>
            <person name="Pan X."/>
        </authorList>
    </citation>
    <scope>NUCLEOTIDE SEQUENCE [LARGE SCALE GENOMIC DNA]</scope>
    <source>
        <strain evidence="2 3">4503</strain>
    </source>
</reference>
<feature type="non-terminal residue" evidence="2">
    <location>
        <position position="64"/>
    </location>
</feature>
<dbReference type="EMBL" id="JAHLEM010000488">
    <property type="protein sequence ID" value="MBU3868840.1"/>
    <property type="molecule type" value="Genomic_DNA"/>
</dbReference>
<protein>
    <submittedName>
        <fullName evidence="2">Uncharacterized protein</fullName>
    </submittedName>
</protein>
<dbReference type="Proteomes" id="UP000720508">
    <property type="component" value="Unassembled WGS sequence"/>
</dbReference>
<keyword evidence="3" id="KW-1185">Reference proteome</keyword>
<feature type="region of interest" description="Disordered" evidence="1">
    <location>
        <begin position="41"/>
        <end position="64"/>
    </location>
</feature>
<dbReference type="RefSeq" id="WP_216345655.1">
    <property type="nucleotide sequence ID" value="NZ_JAHLEM010000488.1"/>
</dbReference>